<evidence type="ECO:0008006" key="4">
    <source>
        <dbReference type="Google" id="ProtNLM"/>
    </source>
</evidence>
<sequence>MINKTALFFEIFAKNLGLEIQIPRPSRSTRKICATTNTVVGLTCVGTGLMMPSKVLVGIGALGLAGATFLIMDKIEKTD</sequence>
<keyword evidence="1" id="KW-1133">Transmembrane helix</keyword>
<dbReference type="RefSeq" id="WP_086324754.1">
    <property type="nucleotide sequence ID" value="NZ_NGLB01000001.1"/>
</dbReference>
<dbReference type="AlphaFoldDB" id="A0AB73N3R2"/>
<name>A0AB73N3R2_ENTFC</name>
<gene>
    <name evidence="2" type="ORF">A5804_001274</name>
</gene>
<feature type="transmembrane region" description="Helical" evidence="1">
    <location>
        <begin position="55"/>
        <end position="72"/>
    </location>
</feature>
<evidence type="ECO:0000313" key="2">
    <source>
        <dbReference type="EMBL" id="OTN99783.1"/>
    </source>
</evidence>
<evidence type="ECO:0000256" key="1">
    <source>
        <dbReference type="SAM" id="Phobius"/>
    </source>
</evidence>
<dbReference type="Proteomes" id="UP000194737">
    <property type="component" value="Unassembled WGS sequence"/>
</dbReference>
<proteinExistence type="predicted"/>
<keyword evidence="1" id="KW-0812">Transmembrane</keyword>
<reference evidence="2 3" key="1">
    <citation type="submission" date="2017-05" db="EMBL/GenBank/DDBJ databases">
        <title>The Genome Sequence of Enterococcus faecium 6F2_DIV0138.</title>
        <authorList>
            <consortium name="The Broad Institute Genomics Platform"/>
            <consortium name="The Broad Institute Genomic Center for Infectious Diseases"/>
            <person name="Earl A."/>
            <person name="Manson A."/>
            <person name="Schwartman J."/>
            <person name="Gilmore M."/>
            <person name="Abouelleil A."/>
            <person name="Cao P."/>
            <person name="Chapman S."/>
            <person name="Cusick C."/>
            <person name="Shea T."/>
            <person name="Young S."/>
            <person name="Neafsey D."/>
            <person name="Nusbaum C."/>
            <person name="Birren B."/>
        </authorList>
    </citation>
    <scope>NUCLEOTIDE SEQUENCE [LARGE SCALE GENOMIC DNA]</scope>
    <source>
        <strain evidence="2 3">6F2_DIV0138</strain>
    </source>
</reference>
<protein>
    <recommendedName>
        <fullName evidence="4">Holin</fullName>
    </recommendedName>
</protein>
<comment type="caution">
    <text evidence="2">The sequence shown here is derived from an EMBL/GenBank/DDBJ whole genome shotgun (WGS) entry which is preliminary data.</text>
</comment>
<dbReference type="EMBL" id="NGLB01000001">
    <property type="protein sequence ID" value="OTN99783.1"/>
    <property type="molecule type" value="Genomic_DNA"/>
</dbReference>
<evidence type="ECO:0000313" key="3">
    <source>
        <dbReference type="Proteomes" id="UP000194737"/>
    </source>
</evidence>
<keyword evidence="1" id="KW-0472">Membrane</keyword>
<accession>A0AB73N3R2</accession>
<organism evidence="2 3">
    <name type="scientific">Enterococcus faecium</name>
    <name type="common">Streptococcus faecium</name>
    <dbReference type="NCBI Taxonomy" id="1352"/>
    <lineage>
        <taxon>Bacteria</taxon>
        <taxon>Bacillati</taxon>
        <taxon>Bacillota</taxon>
        <taxon>Bacilli</taxon>
        <taxon>Lactobacillales</taxon>
        <taxon>Enterococcaceae</taxon>
        <taxon>Enterococcus</taxon>
    </lineage>
</organism>